<name>A0A4Q1BJT0_TREME</name>
<evidence type="ECO:0000259" key="2">
    <source>
        <dbReference type="Pfam" id="PF00561"/>
    </source>
</evidence>
<comment type="caution">
    <text evidence="3">The sequence shown here is derived from an EMBL/GenBank/DDBJ whole genome shotgun (WGS) entry which is preliminary data.</text>
</comment>
<dbReference type="Gene3D" id="3.40.50.1820">
    <property type="entry name" value="alpha/beta hydrolase"/>
    <property type="match status" value="1"/>
</dbReference>
<dbReference type="Proteomes" id="UP000289152">
    <property type="component" value="Unassembled WGS sequence"/>
</dbReference>
<accession>A0A4Q1BJT0</accession>
<dbReference type="Pfam" id="PF00561">
    <property type="entry name" value="Abhydrolase_1"/>
    <property type="match status" value="1"/>
</dbReference>
<dbReference type="InterPro" id="IPR000073">
    <property type="entry name" value="AB_hydrolase_1"/>
</dbReference>
<evidence type="ECO:0000256" key="1">
    <source>
        <dbReference type="ARBA" id="ARBA00022801"/>
    </source>
</evidence>
<organism evidence="3 4">
    <name type="scientific">Tremella mesenterica</name>
    <name type="common">Jelly fungus</name>
    <dbReference type="NCBI Taxonomy" id="5217"/>
    <lineage>
        <taxon>Eukaryota</taxon>
        <taxon>Fungi</taxon>
        <taxon>Dikarya</taxon>
        <taxon>Basidiomycota</taxon>
        <taxon>Agaricomycotina</taxon>
        <taxon>Tremellomycetes</taxon>
        <taxon>Tremellales</taxon>
        <taxon>Tremellaceae</taxon>
        <taxon>Tremella</taxon>
    </lineage>
</organism>
<dbReference type="PRINTS" id="PR00412">
    <property type="entry name" value="EPOXHYDRLASE"/>
</dbReference>
<sequence length="296" mass="33082">MSSFPVYRTVNLENGIIVSYVEAGSTSNPTLLLAHGFPSHSSQFRNLIPLLSDKYHILAPDLPFFGHTIVPSGIPATFETLTKTLGSFLDTLSITSFAVYIFDYGAPSSLRLALERPDAIKALITQNGNAYLEGLGSFWDPLRTLWSTKEGTEEFQIAAKALDGVFTLETSKWQVTAGVSSDRLERLNPDFWTLDTLLNLATPEQKKNQLSLFYDYRKNLDLYPQFQKWLRESKVPVLVAWGGSDPIFPKEGGEAYIRDSPNAKINIIEGGGHFLLETHLEEVATLIKDFLKDVKF</sequence>
<protein>
    <recommendedName>
        <fullName evidence="2">AB hydrolase-1 domain-containing protein</fullName>
    </recommendedName>
</protein>
<dbReference type="InterPro" id="IPR029058">
    <property type="entry name" value="AB_hydrolase_fold"/>
</dbReference>
<evidence type="ECO:0000313" key="4">
    <source>
        <dbReference type="Proteomes" id="UP000289152"/>
    </source>
</evidence>
<gene>
    <name evidence="3" type="ORF">M231_04784</name>
</gene>
<reference evidence="3 4" key="1">
    <citation type="submission" date="2016-06" db="EMBL/GenBank/DDBJ databases">
        <title>Evolution of pathogenesis and genome organization in the Tremellales.</title>
        <authorList>
            <person name="Cuomo C."/>
            <person name="Litvintseva A."/>
            <person name="Heitman J."/>
            <person name="Chen Y."/>
            <person name="Sun S."/>
            <person name="Springer D."/>
            <person name="Dromer F."/>
            <person name="Young S."/>
            <person name="Zeng Q."/>
            <person name="Chapman S."/>
            <person name="Gujja S."/>
            <person name="Saif S."/>
            <person name="Birren B."/>
        </authorList>
    </citation>
    <scope>NUCLEOTIDE SEQUENCE [LARGE SCALE GENOMIC DNA]</scope>
    <source>
        <strain evidence="3 4">ATCC 28783</strain>
    </source>
</reference>
<dbReference type="EMBL" id="SDIL01000056">
    <property type="protein sequence ID" value="RXK37998.1"/>
    <property type="molecule type" value="Genomic_DNA"/>
</dbReference>
<dbReference type="InterPro" id="IPR051340">
    <property type="entry name" value="Haloalkane_dehalogenase"/>
</dbReference>
<dbReference type="SUPFAM" id="SSF53474">
    <property type="entry name" value="alpha/beta-Hydrolases"/>
    <property type="match status" value="1"/>
</dbReference>
<evidence type="ECO:0000313" key="3">
    <source>
        <dbReference type="EMBL" id="RXK37998.1"/>
    </source>
</evidence>
<dbReference type="GO" id="GO:0004301">
    <property type="term" value="F:epoxide hydrolase activity"/>
    <property type="evidence" value="ECO:0007669"/>
    <property type="project" value="TreeGrafter"/>
</dbReference>
<dbReference type="PANTHER" id="PTHR42977:SF3">
    <property type="entry name" value="AB HYDROLASE-1 DOMAIN-CONTAINING PROTEIN"/>
    <property type="match status" value="1"/>
</dbReference>
<feature type="domain" description="AB hydrolase-1" evidence="2">
    <location>
        <begin position="29"/>
        <end position="279"/>
    </location>
</feature>
<proteinExistence type="predicted"/>
<dbReference type="VEuPathDB" id="FungiDB:TREMEDRAFT_56429"/>
<dbReference type="PANTHER" id="PTHR42977">
    <property type="entry name" value="HYDROLASE-RELATED"/>
    <property type="match status" value="1"/>
</dbReference>
<dbReference type="AlphaFoldDB" id="A0A4Q1BJT0"/>
<dbReference type="OrthoDB" id="6431331at2759"/>
<keyword evidence="4" id="KW-1185">Reference proteome</keyword>
<dbReference type="InParanoid" id="A0A4Q1BJT0"/>
<dbReference type="STRING" id="5217.A0A4Q1BJT0"/>
<dbReference type="InterPro" id="IPR000639">
    <property type="entry name" value="Epox_hydrolase-like"/>
</dbReference>
<keyword evidence="1" id="KW-0378">Hydrolase</keyword>